<reference evidence="3" key="2">
    <citation type="journal article" date="2017" name="J. Anim. Genet.">
        <title>Multiple reference genome sequences of hot pepper reveal the massive evolution of plant disease resistance genes by retroduplication.</title>
        <authorList>
            <person name="Kim S."/>
            <person name="Park J."/>
            <person name="Yeom S.-I."/>
            <person name="Kim Y.-M."/>
            <person name="Seo E."/>
            <person name="Kim K.-T."/>
            <person name="Kim M.-S."/>
            <person name="Lee J.M."/>
            <person name="Cheong K."/>
            <person name="Shin H.-S."/>
            <person name="Kim S.-B."/>
            <person name="Han K."/>
            <person name="Lee J."/>
            <person name="Park M."/>
            <person name="Lee H.-A."/>
            <person name="Lee H.-Y."/>
            <person name="Lee Y."/>
            <person name="Oh S."/>
            <person name="Lee J.H."/>
            <person name="Choi E."/>
            <person name="Choi E."/>
            <person name="Lee S.E."/>
            <person name="Jeon J."/>
            <person name="Kim H."/>
            <person name="Choi G."/>
            <person name="Song H."/>
            <person name="Lee J."/>
            <person name="Lee S.-C."/>
            <person name="Kwon J.-K."/>
            <person name="Lee H.-Y."/>
            <person name="Koo N."/>
            <person name="Hong Y."/>
            <person name="Kim R.W."/>
            <person name="Kang W.-H."/>
            <person name="Huh J.H."/>
            <person name="Kang B.-C."/>
            <person name="Yang T.-J."/>
            <person name="Lee Y.-H."/>
            <person name="Bennetzen J.L."/>
            <person name="Choi D."/>
        </authorList>
    </citation>
    <scope>NUCLEOTIDE SEQUENCE [LARGE SCALE GENOMIC DNA]</scope>
    <source>
        <strain evidence="3">cv. PBC81</strain>
    </source>
</reference>
<name>A0A2G2VKE6_CAPBA</name>
<proteinExistence type="predicted"/>
<organism evidence="2 3">
    <name type="scientific">Capsicum baccatum</name>
    <name type="common">Peruvian pepper</name>
    <dbReference type="NCBI Taxonomy" id="33114"/>
    <lineage>
        <taxon>Eukaryota</taxon>
        <taxon>Viridiplantae</taxon>
        <taxon>Streptophyta</taxon>
        <taxon>Embryophyta</taxon>
        <taxon>Tracheophyta</taxon>
        <taxon>Spermatophyta</taxon>
        <taxon>Magnoliopsida</taxon>
        <taxon>eudicotyledons</taxon>
        <taxon>Gunneridae</taxon>
        <taxon>Pentapetalae</taxon>
        <taxon>asterids</taxon>
        <taxon>lamiids</taxon>
        <taxon>Solanales</taxon>
        <taxon>Solanaceae</taxon>
        <taxon>Solanoideae</taxon>
        <taxon>Capsiceae</taxon>
        <taxon>Capsicum</taxon>
    </lineage>
</organism>
<dbReference type="OrthoDB" id="1300460at2759"/>
<evidence type="ECO:0000313" key="3">
    <source>
        <dbReference type="Proteomes" id="UP000224567"/>
    </source>
</evidence>
<dbReference type="AlphaFoldDB" id="A0A2G2VKE6"/>
<protein>
    <recommendedName>
        <fullName evidence="1">Integrase zinc-binding domain-containing protein</fullName>
    </recommendedName>
</protein>
<dbReference type="Proteomes" id="UP000224567">
    <property type="component" value="Unassembled WGS sequence"/>
</dbReference>
<comment type="caution">
    <text evidence="2">The sequence shown here is derived from an EMBL/GenBank/DDBJ whole genome shotgun (WGS) entry which is preliminary data.</text>
</comment>
<feature type="domain" description="Integrase zinc-binding" evidence="1">
    <location>
        <begin position="96"/>
        <end position="150"/>
    </location>
</feature>
<gene>
    <name evidence="2" type="ORF">CQW23_25229</name>
</gene>
<reference evidence="2 3" key="1">
    <citation type="journal article" date="2017" name="Genome Biol.">
        <title>New reference genome sequences of hot pepper reveal the massive evolution of plant disease-resistance genes by retroduplication.</title>
        <authorList>
            <person name="Kim S."/>
            <person name="Park J."/>
            <person name="Yeom S.I."/>
            <person name="Kim Y.M."/>
            <person name="Seo E."/>
            <person name="Kim K.T."/>
            <person name="Kim M.S."/>
            <person name="Lee J.M."/>
            <person name="Cheong K."/>
            <person name="Shin H.S."/>
            <person name="Kim S.B."/>
            <person name="Han K."/>
            <person name="Lee J."/>
            <person name="Park M."/>
            <person name="Lee H.A."/>
            <person name="Lee H.Y."/>
            <person name="Lee Y."/>
            <person name="Oh S."/>
            <person name="Lee J.H."/>
            <person name="Choi E."/>
            <person name="Choi E."/>
            <person name="Lee S.E."/>
            <person name="Jeon J."/>
            <person name="Kim H."/>
            <person name="Choi G."/>
            <person name="Song H."/>
            <person name="Lee J."/>
            <person name="Lee S.C."/>
            <person name="Kwon J.K."/>
            <person name="Lee H.Y."/>
            <person name="Koo N."/>
            <person name="Hong Y."/>
            <person name="Kim R.W."/>
            <person name="Kang W.H."/>
            <person name="Huh J.H."/>
            <person name="Kang B.C."/>
            <person name="Yang T.J."/>
            <person name="Lee Y.H."/>
            <person name="Bennetzen J.L."/>
            <person name="Choi D."/>
        </authorList>
    </citation>
    <scope>NUCLEOTIDE SEQUENCE [LARGE SCALE GENOMIC DNA]</scope>
    <source>
        <strain evidence="3">cv. PBC81</strain>
    </source>
</reference>
<dbReference type="EMBL" id="MLFT02000011">
    <property type="protein sequence ID" value="PHT33429.1"/>
    <property type="molecule type" value="Genomic_DNA"/>
</dbReference>
<dbReference type="PANTHER" id="PTHR35046">
    <property type="entry name" value="ZINC KNUCKLE (CCHC-TYPE) FAMILY PROTEIN"/>
    <property type="match status" value="1"/>
</dbReference>
<sequence>MLARWAAYLERFNYLIVHKSGATNRVEDTLSRRASLMVSFEAELPGVDQIKELYENDEDFRKIWMKQMKGLPLENNFVVQDGYLLNGNHLCILRGSLRDKLIREMNSCNLSVHVGCDKTIANLEACYYWPQFQRDAGKFEKTCLVYQTYKGQVQNTGLYMPLPFPSAPWEDQSMDLILVLPRTRRGHDIV</sequence>
<dbReference type="InterPro" id="IPR041588">
    <property type="entry name" value="Integrase_H2C2"/>
</dbReference>
<dbReference type="PANTHER" id="PTHR35046:SF18">
    <property type="entry name" value="RNA-DIRECTED DNA POLYMERASE"/>
    <property type="match status" value="1"/>
</dbReference>
<dbReference type="STRING" id="33114.A0A2G2VKE6"/>
<accession>A0A2G2VKE6</accession>
<dbReference type="Gene3D" id="1.10.340.70">
    <property type="match status" value="1"/>
</dbReference>
<evidence type="ECO:0000259" key="1">
    <source>
        <dbReference type="Pfam" id="PF17921"/>
    </source>
</evidence>
<keyword evidence="3" id="KW-1185">Reference proteome</keyword>
<dbReference type="Pfam" id="PF17921">
    <property type="entry name" value="Integrase_H2C2"/>
    <property type="match status" value="1"/>
</dbReference>
<evidence type="ECO:0000313" key="2">
    <source>
        <dbReference type="EMBL" id="PHT33429.1"/>
    </source>
</evidence>